<protein>
    <submittedName>
        <fullName evidence="7">Dihydrodipicolinate synthase family protein</fullName>
    </submittedName>
</protein>
<evidence type="ECO:0000256" key="3">
    <source>
        <dbReference type="ARBA" id="ARBA00023270"/>
    </source>
</evidence>
<proteinExistence type="inferred from homology"/>
<dbReference type="InterPro" id="IPR020625">
    <property type="entry name" value="Schiff_base-form_aldolases_AS"/>
</dbReference>
<feature type="active site" description="Schiff-base intermediate with substrate" evidence="5">
    <location>
        <position position="162"/>
    </location>
</feature>
<dbReference type="PIRSF" id="PIRSF001365">
    <property type="entry name" value="DHDPS"/>
    <property type="match status" value="1"/>
</dbReference>
<dbReference type="InterPro" id="IPR013785">
    <property type="entry name" value="Aldolase_TIM"/>
</dbReference>
<evidence type="ECO:0000313" key="8">
    <source>
        <dbReference type="Proteomes" id="UP000305881"/>
    </source>
</evidence>
<evidence type="ECO:0000256" key="2">
    <source>
        <dbReference type="ARBA" id="ARBA00023239"/>
    </source>
</evidence>
<dbReference type="OrthoDB" id="199953at2"/>
<dbReference type="EMBL" id="CP035467">
    <property type="protein sequence ID" value="QCW82478.1"/>
    <property type="molecule type" value="Genomic_DNA"/>
</dbReference>
<evidence type="ECO:0000256" key="5">
    <source>
        <dbReference type="PIRSR" id="PIRSR001365-1"/>
    </source>
</evidence>
<dbReference type="Gene3D" id="3.20.20.70">
    <property type="entry name" value="Aldolase class I"/>
    <property type="match status" value="1"/>
</dbReference>
<dbReference type="PANTHER" id="PTHR12128">
    <property type="entry name" value="DIHYDRODIPICOLINATE SYNTHASE"/>
    <property type="match status" value="1"/>
</dbReference>
<dbReference type="CDD" id="cd00408">
    <property type="entry name" value="DHDPS-like"/>
    <property type="match status" value="1"/>
</dbReference>
<keyword evidence="8" id="KW-1185">Reference proteome</keyword>
<dbReference type="Pfam" id="PF00701">
    <property type="entry name" value="DHDPS"/>
    <property type="match status" value="1"/>
</dbReference>
<keyword evidence="2 4" id="KW-0456">Lyase</keyword>
<evidence type="ECO:0000256" key="1">
    <source>
        <dbReference type="ARBA" id="ARBA00007592"/>
    </source>
</evidence>
<feature type="binding site" evidence="6">
    <location>
        <position position="47"/>
    </location>
    <ligand>
        <name>pyruvate</name>
        <dbReference type="ChEBI" id="CHEBI:15361"/>
    </ligand>
</feature>
<comment type="similarity">
    <text evidence="1 4">Belongs to the DapA family.</text>
</comment>
<dbReference type="SMART" id="SM01130">
    <property type="entry name" value="DHDPS"/>
    <property type="match status" value="1"/>
</dbReference>
<reference evidence="8" key="1">
    <citation type="journal article" date="2019" name="J. Bacteriol.">
        <title>A Mutagenic Screen Identifies a TonB-Dependent Receptor Required for the Lanthanide Metal Switch in the Type I Methanotroph 'Methylotuvimicrobium buryatense' 5GB1C.</title>
        <authorList>
            <person name="Groom J.D."/>
            <person name="Ford S.M."/>
            <person name="Pesesky M.W."/>
            <person name="Lidstrom M.E."/>
        </authorList>
    </citation>
    <scope>NUCLEOTIDE SEQUENCE [LARGE SCALE GENOMIC DNA]</scope>
    <source>
        <strain evidence="8">5GB1C</strain>
    </source>
</reference>
<evidence type="ECO:0000256" key="6">
    <source>
        <dbReference type="PIRSR" id="PIRSR001365-2"/>
    </source>
</evidence>
<dbReference type="PRINTS" id="PR00146">
    <property type="entry name" value="DHPICSNTHASE"/>
</dbReference>
<accession>A0A4P9UMK1</accession>
<feature type="binding site" evidence="6">
    <location>
        <position position="203"/>
    </location>
    <ligand>
        <name>pyruvate</name>
        <dbReference type="ChEBI" id="CHEBI:15361"/>
    </ligand>
</feature>
<dbReference type="KEGG" id="mbur:EQU24_09705"/>
<dbReference type="GO" id="GO:0044281">
    <property type="term" value="P:small molecule metabolic process"/>
    <property type="evidence" value="ECO:0007669"/>
    <property type="project" value="UniProtKB-ARBA"/>
</dbReference>
<dbReference type="SUPFAM" id="SSF51569">
    <property type="entry name" value="Aldolase"/>
    <property type="match status" value="1"/>
</dbReference>
<dbReference type="STRING" id="675511.GCA_000341735_01097"/>
<dbReference type="PANTHER" id="PTHR12128:SF66">
    <property type="entry name" value="4-HYDROXY-2-OXOGLUTARATE ALDOLASE, MITOCHONDRIAL"/>
    <property type="match status" value="1"/>
</dbReference>
<dbReference type="InterPro" id="IPR002220">
    <property type="entry name" value="DapA-like"/>
</dbReference>
<dbReference type="GO" id="GO:0008840">
    <property type="term" value="F:4-hydroxy-tetrahydrodipicolinate synthase activity"/>
    <property type="evidence" value="ECO:0007669"/>
    <property type="project" value="TreeGrafter"/>
</dbReference>
<sequence length="298" mass="33036">MIQLHGPIVALLTPFDASGKIEWQAFKAYLSSLYSWGVRTVIANGTTGEFPSITIRERRQVVEFVREYFAGTIINNVSATCVSDVRKLIAGTKGCADYILLLPPYYYSACQDRGLSRFFIDAISGAPLPAMLYHFPQHTGNHLGIDLVTTLLDQGLSIVGIKDSSGDIDNAQLYRSNFPELAVFLGNDAKVFEVLQKGLSGSVTGAANPMPELLIAMQTEYRLSASKTQSMQCCLDVWNRFRNTGGYSEIPLVKAAMTARIDHFPIHVRPPLTPVPVEVIDRIRKVIYNCLNDFRLLN</sequence>
<dbReference type="Proteomes" id="UP000305881">
    <property type="component" value="Chromosome"/>
</dbReference>
<name>A0A4P9UMK1_METBY</name>
<dbReference type="RefSeq" id="WP_017839689.1">
    <property type="nucleotide sequence ID" value="NZ_CP035467.1"/>
</dbReference>
<keyword evidence="3" id="KW-0704">Schiff base</keyword>
<organism evidence="7 8">
    <name type="scientific">Methylotuvimicrobium buryatense</name>
    <name type="common">Methylomicrobium buryatense</name>
    <dbReference type="NCBI Taxonomy" id="95641"/>
    <lineage>
        <taxon>Bacteria</taxon>
        <taxon>Pseudomonadati</taxon>
        <taxon>Pseudomonadota</taxon>
        <taxon>Gammaproteobacteria</taxon>
        <taxon>Methylococcales</taxon>
        <taxon>Methylococcaceae</taxon>
        <taxon>Methylotuvimicrobium</taxon>
    </lineage>
</organism>
<evidence type="ECO:0000256" key="4">
    <source>
        <dbReference type="PIRNR" id="PIRNR001365"/>
    </source>
</evidence>
<dbReference type="PROSITE" id="PS00666">
    <property type="entry name" value="DHDPS_2"/>
    <property type="match status" value="1"/>
</dbReference>
<feature type="active site" description="Proton donor/acceptor" evidence="5">
    <location>
        <position position="133"/>
    </location>
</feature>
<evidence type="ECO:0000313" key="7">
    <source>
        <dbReference type="EMBL" id="QCW82478.1"/>
    </source>
</evidence>
<gene>
    <name evidence="7" type="ORF">EQU24_09705</name>
</gene>
<dbReference type="AlphaFoldDB" id="A0A4P9UMK1"/>